<sequence length="202" mass="22954">MSNDVKPTTPSTKSSRSKWPKFIQKNFVFPPLLPDENEEDFEELFDSLVKAVGAETVIEFHQVYDVAILTWEIRRYQQTRMKLIGNHTRQAVKNTFGVMLADRSPITPEAILKHEIAEKTERFFSDARFREQAVNDFDNVDYSIEAATFAQALPEIVAIERLIASAQKRLLSFLGNLEKRCEARAKELAKATAKMSDGTPGT</sequence>
<dbReference type="OrthoDB" id="8251725at2"/>
<dbReference type="HOGENOM" id="CLU_1352252_0_0_5"/>
<evidence type="ECO:0000313" key="1">
    <source>
        <dbReference type="EMBL" id="EKS38716.1"/>
    </source>
</evidence>
<dbReference type="Proteomes" id="UP000001095">
    <property type="component" value="Unassembled WGS sequence"/>
</dbReference>
<dbReference type="EMBL" id="AGWY01000006">
    <property type="protein sequence ID" value="EKS38716.1"/>
    <property type="molecule type" value="Genomic_DNA"/>
</dbReference>
<name>K8PAZ2_9BRAD</name>
<organism evidence="1 2">
    <name type="scientific">Afipia clevelandensis ATCC 49720</name>
    <dbReference type="NCBI Taxonomy" id="883079"/>
    <lineage>
        <taxon>Bacteria</taxon>
        <taxon>Pseudomonadati</taxon>
        <taxon>Pseudomonadota</taxon>
        <taxon>Alphaproteobacteria</taxon>
        <taxon>Hyphomicrobiales</taxon>
        <taxon>Nitrobacteraceae</taxon>
        <taxon>Afipia</taxon>
    </lineage>
</organism>
<dbReference type="AlphaFoldDB" id="K8PAZ2"/>
<keyword evidence="2" id="KW-1185">Reference proteome</keyword>
<comment type="caution">
    <text evidence="1">The sequence shown here is derived from an EMBL/GenBank/DDBJ whole genome shotgun (WGS) entry which is preliminary data.</text>
</comment>
<accession>K8PAZ2</accession>
<gene>
    <name evidence="1" type="ORF">HMPREF9696_01185</name>
</gene>
<reference evidence="1 2" key="1">
    <citation type="submission" date="2012-04" db="EMBL/GenBank/DDBJ databases">
        <title>The Genome Sequence of Afipia clevelandensis ATCC 49720.</title>
        <authorList>
            <consortium name="The Broad Institute Genome Sequencing Platform"/>
            <person name="Earl A."/>
            <person name="Ward D."/>
            <person name="Feldgarden M."/>
            <person name="Gevers D."/>
            <person name="Huys G."/>
            <person name="Walker B."/>
            <person name="Young S.K."/>
            <person name="Zeng Q."/>
            <person name="Gargeya S."/>
            <person name="Fitzgerald M."/>
            <person name="Haas B."/>
            <person name="Abouelleil A."/>
            <person name="Alvarado L."/>
            <person name="Arachchi H.M."/>
            <person name="Berlin A."/>
            <person name="Chapman S.B."/>
            <person name="Goldberg J."/>
            <person name="Griggs A."/>
            <person name="Gujja S."/>
            <person name="Hansen M."/>
            <person name="Howarth C."/>
            <person name="Imamovic A."/>
            <person name="Larimer J."/>
            <person name="McCowen C."/>
            <person name="Montmayeur A."/>
            <person name="Murphy C."/>
            <person name="Neiman D."/>
            <person name="Pearson M."/>
            <person name="Priest M."/>
            <person name="Roberts A."/>
            <person name="Saif S."/>
            <person name="Shea T."/>
            <person name="Sisk P."/>
            <person name="Sykes S."/>
            <person name="Wortman J."/>
            <person name="Nusbaum C."/>
            <person name="Birren B."/>
        </authorList>
    </citation>
    <scope>NUCLEOTIDE SEQUENCE [LARGE SCALE GENOMIC DNA]</scope>
    <source>
        <strain evidence="1 2">ATCC 49720</strain>
    </source>
</reference>
<proteinExistence type="predicted"/>
<dbReference type="RefSeq" id="WP_002712051.1">
    <property type="nucleotide sequence ID" value="NZ_KB375281.1"/>
</dbReference>
<evidence type="ECO:0000313" key="2">
    <source>
        <dbReference type="Proteomes" id="UP000001095"/>
    </source>
</evidence>
<protein>
    <submittedName>
        <fullName evidence="1">Uncharacterized protein</fullName>
    </submittedName>
</protein>
<dbReference type="PATRIC" id="fig|883079.3.peg.1209"/>